<keyword evidence="5" id="KW-0732">Signal</keyword>
<feature type="domain" description="TonB-dependent receptor plug" evidence="13">
    <location>
        <begin position="118"/>
        <end position="223"/>
    </location>
</feature>
<dbReference type="Gene3D" id="2.40.170.20">
    <property type="entry name" value="TonB-dependent receptor, beta-barrel domain"/>
    <property type="match status" value="1"/>
</dbReference>
<accession>A0A0P1P9R3</accession>
<dbReference type="Pfam" id="PF07715">
    <property type="entry name" value="Plug"/>
    <property type="match status" value="1"/>
</dbReference>
<keyword evidence="7 10" id="KW-0472">Membrane</keyword>
<accession>A0A0P1LT48</accession>
<dbReference type="SUPFAM" id="SSF56935">
    <property type="entry name" value="Porins"/>
    <property type="match status" value="1"/>
</dbReference>
<dbReference type="Gene3D" id="2.170.130.10">
    <property type="entry name" value="TonB-dependent receptor, plug domain"/>
    <property type="match status" value="1"/>
</dbReference>
<evidence type="ECO:0000313" key="14">
    <source>
        <dbReference type="EMBL" id="CUU08370.1"/>
    </source>
</evidence>
<dbReference type="RefSeq" id="WP_047133512.1">
    <property type="nucleotide sequence ID" value="NZ_CZVJ01000004.1"/>
</dbReference>
<comment type="similarity">
    <text evidence="10 11">Belongs to the TonB-dependent receptor family.</text>
</comment>
<dbReference type="Gene3D" id="2.60.40.1120">
    <property type="entry name" value="Carboxypeptidase-like, regulatory domain"/>
    <property type="match status" value="1"/>
</dbReference>
<dbReference type="PANTHER" id="PTHR30069">
    <property type="entry name" value="TONB-DEPENDENT OUTER MEMBRANE RECEPTOR"/>
    <property type="match status" value="1"/>
</dbReference>
<protein>
    <submittedName>
        <fullName evidence="14">Vitamin B12 transporter</fullName>
    </submittedName>
</protein>
<evidence type="ECO:0000313" key="15">
    <source>
        <dbReference type="Proteomes" id="UP000182011"/>
    </source>
</evidence>
<evidence type="ECO:0000259" key="13">
    <source>
        <dbReference type="Pfam" id="PF07715"/>
    </source>
</evidence>
<evidence type="ECO:0000259" key="12">
    <source>
        <dbReference type="Pfam" id="PF00593"/>
    </source>
</evidence>
<dbReference type="InterPro" id="IPR008969">
    <property type="entry name" value="CarboxyPept-like_regulatory"/>
</dbReference>
<dbReference type="Proteomes" id="UP000182011">
    <property type="component" value="Unassembled WGS sequence"/>
</dbReference>
<keyword evidence="9 10" id="KW-0998">Cell outer membrane</keyword>
<keyword evidence="3 10" id="KW-1134">Transmembrane beta strand</keyword>
<evidence type="ECO:0000256" key="4">
    <source>
        <dbReference type="ARBA" id="ARBA00022692"/>
    </source>
</evidence>
<evidence type="ECO:0000256" key="3">
    <source>
        <dbReference type="ARBA" id="ARBA00022452"/>
    </source>
</evidence>
<dbReference type="GO" id="GO:0009279">
    <property type="term" value="C:cell outer membrane"/>
    <property type="evidence" value="ECO:0007669"/>
    <property type="project" value="UniProtKB-SubCell"/>
</dbReference>
<dbReference type="SUPFAM" id="SSF49464">
    <property type="entry name" value="Carboxypeptidase regulatory domain-like"/>
    <property type="match status" value="1"/>
</dbReference>
<accession>A0A0S4NAU6</accession>
<keyword evidence="6 11" id="KW-0798">TonB box</keyword>
<organism evidence="14 15">
    <name type="scientific">Candidatus Kryptonium thompsonii</name>
    <dbReference type="NCBI Taxonomy" id="1633631"/>
    <lineage>
        <taxon>Bacteria</taxon>
        <taxon>Pseudomonadati</taxon>
        <taxon>Candidatus Kryptoniota</taxon>
        <taxon>Candidatus Kryptonium</taxon>
    </lineage>
</organism>
<dbReference type="InterPro" id="IPR000531">
    <property type="entry name" value="Beta-barrel_TonB"/>
</dbReference>
<dbReference type="PROSITE" id="PS52016">
    <property type="entry name" value="TONB_DEPENDENT_REC_3"/>
    <property type="match status" value="1"/>
</dbReference>
<dbReference type="GO" id="GO:0044718">
    <property type="term" value="P:siderophore transmembrane transport"/>
    <property type="evidence" value="ECO:0007669"/>
    <property type="project" value="TreeGrafter"/>
</dbReference>
<dbReference type="OrthoDB" id="9762903at2"/>
<accession>A0A0P1P492</accession>
<proteinExistence type="inferred from homology"/>
<reference evidence="15" key="1">
    <citation type="submission" date="2015-11" db="EMBL/GenBank/DDBJ databases">
        <authorList>
            <person name="Varghese N."/>
        </authorList>
    </citation>
    <scope>NUCLEOTIDE SEQUENCE [LARGE SCALE GENOMIC DNA]</scope>
</reference>
<dbReference type="STRING" id="1633631.GCA_001442925_02063"/>
<dbReference type="EMBL" id="FAOP01000009">
    <property type="protein sequence ID" value="CUU08370.1"/>
    <property type="molecule type" value="Genomic_DNA"/>
</dbReference>
<keyword evidence="8" id="KW-0675">Receptor</keyword>
<evidence type="ECO:0000256" key="5">
    <source>
        <dbReference type="ARBA" id="ARBA00022729"/>
    </source>
</evidence>
<dbReference type="InterPro" id="IPR036942">
    <property type="entry name" value="Beta-barrel_TonB_sf"/>
</dbReference>
<accession>A0A0N7MNJ2</accession>
<dbReference type="PANTHER" id="PTHR30069:SF29">
    <property type="entry name" value="HEMOGLOBIN AND HEMOGLOBIN-HAPTOGLOBIN-BINDING PROTEIN 1-RELATED"/>
    <property type="match status" value="1"/>
</dbReference>
<evidence type="ECO:0000256" key="1">
    <source>
        <dbReference type="ARBA" id="ARBA00004571"/>
    </source>
</evidence>
<accession>A0A0P1LE39</accession>
<evidence type="ECO:0000256" key="2">
    <source>
        <dbReference type="ARBA" id="ARBA00022448"/>
    </source>
</evidence>
<dbReference type="GO" id="GO:0015344">
    <property type="term" value="F:siderophore uptake transmembrane transporter activity"/>
    <property type="evidence" value="ECO:0007669"/>
    <property type="project" value="TreeGrafter"/>
</dbReference>
<evidence type="ECO:0000256" key="9">
    <source>
        <dbReference type="ARBA" id="ARBA00023237"/>
    </source>
</evidence>
<keyword evidence="2 10" id="KW-0813">Transport</keyword>
<feature type="domain" description="TonB-dependent receptor-like beta-barrel" evidence="12">
    <location>
        <begin position="257"/>
        <end position="690"/>
    </location>
</feature>
<dbReference type="InterPro" id="IPR012910">
    <property type="entry name" value="Plug_dom"/>
</dbReference>
<evidence type="ECO:0000256" key="10">
    <source>
        <dbReference type="PROSITE-ProRule" id="PRU01360"/>
    </source>
</evidence>
<evidence type="ECO:0000256" key="11">
    <source>
        <dbReference type="RuleBase" id="RU003357"/>
    </source>
</evidence>
<evidence type="ECO:0000256" key="6">
    <source>
        <dbReference type="ARBA" id="ARBA00023077"/>
    </source>
</evidence>
<keyword evidence="4 10" id="KW-0812">Transmembrane</keyword>
<sequence length="727" mass="81925">MLRAILILTLLFSRIFAQEIILKGYIIDEEHNPVKNSLIELIQNNSFKTTISDSLGFFSFKINPGEVKIITKHLGYNQFEKTFKILSDTLLFIQLSSRVIKFNEVTVTATRYQANTAEISSFVEIVNIETIKKTSSISLTDILKNTTSIYVRDYGGTPAVLKTISLRGTGSEHTVFLLNGMRISSYQNGIFDLSLMPSHVIERIEIIHSNLSSLYGADAVGGVVNIITRRENENKIAEINFAFDSFGLKKLNTNVSGTLKTLSYFSSFSRTYGPGSFKYKYKLADKYLILKRKNAHFNISDLYLNISNDNFMFSTFYIRSNRGIPAQVTKYDPSSTATQLDEDFNLLISTSKTLSSFILKGTLMFKNSYLRYINNDLLIAGSGIDSYSHNLFYTANLNTIFAPNSNLILSSGVETSLGMAEGNSFGRAKRFNLAFFLSGEGKINPGFLPEVKIYPMLRNDYFSDFGNKIVYKLGINSQILKKPSLNLKFSYGTGFRAPTFNDLYWPGSGNKNLKPEESKGYDAGLIMIVEPERKSSSGLKIEISFFNIDIKDRIVWLPSQENQNIWKPINIDHVNSSGIEVSGDVNLFNKLTISGNFSIAKSIRKNKRAQDDATQNKYLIYIPNSTGNIRTELSLGKLFLLVQANYVGLRYTTETNDRGLQPYFVVDLTCGITYGNQFFDGGIKFSVKNLFNENYETMVGYPMPLRSFLIELSLAIKNKQKQKGEIK</sequence>
<name>A0A0P1P492_9BACT</name>
<evidence type="ECO:0000256" key="7">
    <source>
        <dbReference type="ARBA" id="ARBA00023136"/>
    </source>
</evidence>
<dbReference type="InterPro" id="IPR037066">
    <property type="entry name" value="Plug_dom_sf"/>
</dbReference>
<gene>
    <name evidence="14" type="ORF">JGI4_02070</name>
</gene>
<dbReference type="InterPro" id="IPR039426">
    <property type="entry name" value="TonB-dep_rcpt-like"/>
</dbReference>
<comment type="subcellular location">
    <subcellularLocation>
        <location evidence="1 10">Cell outer membrane</location>
        <topology evidence="1 10">Multi-pass membrane protein</topology>
    </subcellularLocation>
</comment>
<dbReference type="AlphaFoldDB" id="A0A0P1P492"/>
<evidence type="ECO:0000256" key="8">
    <source>
        <dbReference type="ARBA" id="ARBA00023170"/>
    </source>
</evidence>
<dbReference type="Pfam" id="PF00593">
    <property type="entry name" value="TonB_dep_Rec_b-barrel"/>
    <property type="match status" value="1"/>
</dbReference>